<gene>
    <name evidence="1" type="ORF">Sylvanvirus12_7</name>
</gene>
<name>A0A3G5AI34_9VIRU</name>
<reference evidence="1" key="1">
    <citation type="submission" date="2018-10" db="EMBL/GenBank/DDBJ databases">
        <title>Hidden diversity of soil giant viruses.</title>
        <authorList>
            <person name="Schulz F."/>
            <person name="Alteio L."/>
            <person name="Goudeau D."/>
            <person name="Ryan E.M."/>
            <person name="Malmstrom R.R."/>
            <person name="Blanchard J."/>
            <person name="Woyke T."/>
        </authorList>
    </citation>
    <scope>NUCLEOTIDE SEQUENCE</scope>
    <source>
        <strain evidence="1">SYV1</strain>
    </source>
</reference>
<dbReference type="EMBL" id="MK072518">
    <property type="protein sequence ID" value="AYV86875.1"/>
    <property type="molecule type" value="Genomic_DNA"/>
</dbReference>
<proteinExistence type="predicted"/>
<evidence type="ECO:0000313" key="1">
    <source>
        <dbReference type="EMBL" id="AYV86875.1"/>
    </source>
</evidence>
<accession>A0A3G5AI34</accession>
<organism evidence="1">
    <name type="scientific">Sylvanvirus sp</name>
    <dbReference type="NCBI Taxonomy" id="2487774"/>
    <lineage>
        <taxon>Viruses</taxon>
    </lineage>
</organism>
<protein>
    <submittedName>
        <fullName evidence="1">Uncharacterized protein</fullName>
    </submittedName>
</protein>
<sequence>MRNNVENVVVTTRFGSLERAIIPTNAIPRTKEGKINFRPGVFTKGFVETVGDGVWDTLPWYRNPVSCLFENNTCPIHTIQLPQ</sequence>